<dbReference type="RefSeq" id="WP_013008499.1">
    <property type="nucleotide sequence ID" value="NC_013939.1"/>
</dbReference>
<proteinExistence type="predicted"/>
<dbReference type="EMBL" id="AP011529">
    <property type="protein sequence ID" value="BAI81254.1"/>
    <property type="molecule type" value="Genomic_DNA"/>
</dbReference>
<feature type="domain" description="ABC transporter" evidence="4">
    <location>
        <begin position="2"/>
        <end position="216"/>
    </location>
</feature>
<evidence type="ECO:0000259" key="4">
    <source>
        <dbReference type="PROSITE" id="PS50893"/>
    </source>
</evidence>
<reference evidence="5 6" key="1">
    <citation type="journal article" date="2010" name="DNA Res.">
        <title>Bacterial lifestyle in a deep-sea hydrothermal vent chimney revealed by the genome sequence of the thermophilic bacterium Deferribacter desulfuricans SSM1.</title>
        <authorList>
            <person name="Takaki Y."/>
            <person name="Shimamura S."/>
            <person name="Nakagawa S."/>
            <person name="Fukuhara Y."/>
            <person name="Horikawa H."/>
            <person name="Ankai A."/>
            <person name="Harada T."/>
            <person name="Hosoyama A."/>
            <person name="Oguchi A."/>
            <person name="Fukui S."/>
            <person name="Fujita N."/>
            <person name="Takami H."/>
            <person name="Takai K."/>
        </authorList>
    </citation>
    <scope>NUCLEOTIDE SEQUENCE [LARGE SCALE GENOMIC DNA]</scope>
    <source>
        <strain evidence="6">DSM 14783 / JCM 11476 / NBRC 101012 / SSM1</strain>
    </source>
</reference>
<dbReference type="FunFam" id="3.40.50.300:FF:000011">
    <property type="entry name" value="Putative ABC transporter ATP-binding component"/>
    <property type="match status" value="1"/>
</dbReference>
<sequence length="612" mass="70865">MISVENLTKSFGTRLVFDKINFTIGSGEKVGLIGRNGEGKTTLFKMIVGEEEPDSGKVNIPKDYKIGYLKQHLEFSHNRLIDEVYSIVKSDLEDNRWKAEKVLFGLGFTKEDLDKNPYEFSGGYQVRINLAKVLVSDCDLLLLDEPTNYLDILSIRWLANFLREWKKEFILITHDRGFMDSVCTHILGIYRKKVRKIKGDTSKFYEQIRLEEEHLEKTKENIDKRKKEMEQFINKFRAKARQANLVQSRIKTLEKLKEDEVDLEPIKNLNFRFSYKPYEGKNLIHVKDITFGYHKDKPLFTNLSFSIGSNDKICIIGPNGKGKTTLIKVLSGKLKPISGEIIINNNVEIGVYEQTNIADLVDDRTIEEEIMYSDASVDRQRARDIAGIMMFSGDEALKKIGVLSGGEKSRVLLGKVIAKPVNLVMLDEPTNHLDIYSTDALLEALKQFEGAILMVTHNETFLREIANRLIVFKKDEVMLFEGTYDEFLEKVGWDEEDFTRKNEKEKEKLSKKDIRRLKAEVIAEKSKVLNPLIKEVEELERAIEESESRKTEVNSLILKYSMEGNFEEVASLSKELKNIEKNIDELYSRYEIKLSELEEKENYFQKRLEQLI</sequence>
<keyword evidence="6" id="KW-1185">Reference proteome</keyword>
<dbReference type="eggNOG" id="COG0488">
    <property type="taxonomic scope" value="Bacteria"/>
</dbReference>
<dbReference type="GO" id="GO:0005524">
    <property type="term" value="F:ATP binding"/>
    <property type="evidence" value="ECO:0007669"/>
    <property type="project" value="UniProtKB-KW"/>
</dbReference>
<name>D3P964_DEFDS</name>
<dbReference type="InterPro" id="IPR051309">
    <property type="entry name" value="ABCF_ATPase"/>
</dbReference>
<dbReference type="Pfam" id="PF12848">
    <property type="entry name" value="ABC_tran_Xtn"/>
    <property type="match status" value="1"/>
</dbReference>
<dbReference type="CDD" id="cd03221">
    <property type="entry name" value="ABCF_EF-3"/>
    <property type="match status" value="2"/>
</dbReference>
<dbReference type="HOGENOM" id="CLU_000604_36_0_0"/>
<dbReference type="SMART" id="SM00382">
    <property type="entry name" value="AAA"/>
    <property type="match status" value="2"/>
</dbReference>
<gene>
    <name evidence="5" type="ordered locus">DEFDS_1799</name>
</gene>
<feature type="domain" description="ABC transporter" evidence="4">
    <location>
        <begin position="284"/>
        <end position="499"/>
    </location>
</feature>
<keyword evidence="3" id="KW-0175">Coiled coil</keyword>
<dbReference type="PANTHER" id="PTHR42855:SF2">
    <property type="entry name" value="DRUG RESISTANCE ABC TRANSPORTER,ATP-BINDING PROTEIN"/>
    <property type="match status" value="1"/>
</dbReference>
<dbReference type="GO" id="GO:0016887">
    <property type="term" value="F:ATP hydrolysis activity"/>
    <property type="evidence" value="ECO:0007669"/>
    <property type="project" value="InterPro"/>
</dbReference>
<dbReference type="OrthoDB" id="9808609at2"/>
<dbReference type="PANTHER" id="PTHR42855">
    <property type="entry name" value="ABC TRANSPORTER ATP-BINDING SUBUNIT"/>
    <property type="match status" value="1"/>
</dbReference>
<evidence type="ECO:0000256" key="1">
    <source>
        <dbReference type="ARBA" id="ARBA00022741"/>
    </source>
</evidence>
<dbReference type="InterPro" id="IPR003593">
    <property type="entry name" value="AAA+_ATPase"/>
</dbReference>
<dbReference type="KEGG" id="ddf:DEFDS_1799"/>
<dbReference type="InterPro" id="IPR032781">
    <property type="entry name" value="ABC_tran_Xtn"/>
</dbReference>
<dbReference type="PROSITE" id="PS00211">
    <property type="entry name" value="ABC_TRANSPORTER_1"/>
    <property type="match status" value="1"/>
</dbReference>
<dbReference type="InterPro" id="IPR017871">
    <property type="entry name" value="ABC_transporter-like_CS"/>
</dbReference>
<evidence type="ECO:0000256" key="2">
    <source>
        <dbReference type="ARBA" id="ARBA00022840"/>
    </source>
</evidence>
<dbReference type="Gene3D" id="3.40.50.300">
    <property type="entry name" value="P-loop containing nucleotide triphosphate hydrolases"/>
    <property type="match status" value="2"/>
</dbReference>
<organism evidence="5 6">
    <name type="scientific">Deferribacter desulfuricans (strain DSM 14783 / JCM 11476 / NBRC 101012 / SSM1)</name>
    <dbReference type="NCBI Taxonomy" id="639282"/>
    <lineage>
        <taxon>Bacteria</taxon>
        <taxon>Pseudomonadati</taxon>
        <taxon>Deferribacterota</taxon>
        <taxon>Deferribacteres</taxon>
        <taxon>Deferribacterales</taxon>
        <taxon>Deferribacteraceae</taxon>
        <taxon>Deferribacter</taxon>
    </lineage>
</organism>
<dbReference type="STRING" id="639282.DEFDS_1799"/>
<feature type="coiled-coil region" evidence="3">
    <location>
        <begin position="205"/>
        <end position="235"/>
    </location>
</feature>
<dbReference type="AlphaFoldDB" id="D3P964"/>
<feature type="coiled-coil region" evidence="3">
    <location>
        <begin position="500"/>
        <end position="600"/>
    </location>
</feature>
<keyword evidence="1" id="KW-0547">Nucleotide-binding</keyword>
<evidence type="ECO:0000313" key="5">
    <source>
        <dbReference type="EMBL" id="BAI81254.1"/>
    </source>
</evidence>
<evidence type="ECO:0000256" key="3">
    <source>
        <dbReference type="SAM" id="Coils"/>
    </source>
</evidence>
<dbReference type="SUPFAM" id="SSF52540">
    <property type="entry name" value="P-loop containing nucleoside triphosphate hydrolases"/>
    <property type="match status" value="2"/>
</dbReference>
<accession>D3P964</accession>
<dbReference type="InterPro" id="IPR003439">
    <property type="entry name" value="ABC_transporter-like_ATP-bd"/>
</dbReference>
<dbReference type="Proteomes" id="UP000001520">
    <property type="component" value="Chromosome"/>
</dbReference>
<dbReference type="InterPro" id="IPR027417">
    <property type="entry name" value="P-loop_NTPase"/>
</dbReference>
<dbReference type="PROSITE" id="PS50893">
    <property type="entry name" value="ABC_TRANSPORTER_2"/>
    <property type="match status" value="2"/>
</dbReference>
<dbReference type="Pfam" id="PF00005">
    <property type="entry name" value="ABC_tran"/>
    <property type="match status" value="2"/>
</dbReference>
<protein>
    <submittedName>
        <fullName evidence="5">ABC transporter, ATP-binding protein</fullName>
    </submittedName>
</protein>
<keyword evidence="2 5" id="KW-0067">ATP-binding</keyword>
<evidence type="ECO:0000313" key="6">
    <source>
        <dbReference type="Proteomes" id="UP000001520"/>
    </source>
</evidence>